<gene>
    <name evidence="1" type="ORF">COMA1_60153</name>
</gene>
<dbReference type="Proteomes" id="UP000199032">
    <property type="component" value="Unassembled WGS sequence"/>
</dbReference>
<protein>
    <submittedName>
        <fullName evidence="1">Uncharacterized protein</fullName>
    </submittedName>
</protein>
<dbReference type="AlphaFoldDB" id="A0A0S4LN30"/>
<name>A0A0S4LN30_9BACT</name>
<dbReference type="EMBL" id="CZQA01000012">
    <property type="protein sequence ID" value="CUS38917.1"/>
    <property type="molecule type" value="Genomic_DNA"/>
</dbReference>
<organism evidence="1 2">
    <name type="scientific">Candidatus Nitrospira nitrosa</name>
    <dbReference type="NCBI Taxonomy" id="1742972"/>
    <lineage>
        <taxon>Bacteria</taxon>
        <taxon>Pseudomonadati</taxon>
        <taxon>Nitrospirota</taxon>
        <taxon>Nitrospiria</taxon>
        <taxon>Nitrospirales</taxon>
        <taxon>Nitrospiraceae</taxon>
        <taxon>Nitrospira</taxon>
    </lineage>
</organism>
<keyword evidence="2" id="KW-1185">Reference proteome</keyword>
<dbReference type="STRING" id="1742972.COMA1_60153"/>
<accession>A0A0S4LN30</accession>
<evidence type="ECO:0000313" key="2">
    <source>
        <dbReference type="Proteomes" id="UP000199032"/>
    </source>
</evidence>
<proteinExistence type="predicted"/>
<sequence>MKRPSPHLHIVRLVNDTTLIGPETMEGQDQFLERHSVYSLARGDDLILACEIERQASKNAFTLSRNKPFPIEDPASDPT</sequence>
<reference evidence="1 2" key="1">
    <citation type="submission" date="2015-10" db="EMBL/GenBank/DDBJ databases">
        <authorList>
            <person name="Gilbert D.G."/>
        </authorList>
    </citation>
    <scope>NUCLEOTIDE SEQUENCE [LARGE SCALE GENOMIC DNA]</scope>
    <source>
        <strain evidence="1">COMA1</strain>
    </source>
</reference>
<evidence type="ECO:0000313" key="1">
    <source>
        <dbReference type="EMBL" id="CUS38917.1"/>
    </source>
</evidence>